<evidence type="ECO:0000313" key="1">
    <source>
        <dbReference type="EMBL" id="RHZ52095.1"/>
    </source>
</evidence>
<accession>A0A397GMI7</accession>
<organism evidence="1 2">
    <name type="scientific">Diversispora epigaea</name>
    <dbReference type="NCBI Taxonomy" id="1348612"/>
    <lineage>
        <taxon>Eukaryota</taxon>
        <taxon>Fungi</taxon>
        <taxon>Fungi incertae sedis</taxon>
        <taxon>Mucoromycota</taxon>
        <taxon>Glomeromycotina</taxon>
        <taxon>Glomeromycetes</taxon>
        <taxon>Diversisporales</taxon>
        <taxon>Diversisporaceae</taxon>
        <taxon>Diversispora</taxon>
    </lineage>
</organism>
<keyword evidence="2" id="KW-1185">Reference proteome</keyword>
<reference evidence="1 2" key="1">
    <citation type="submission" date="2018-08" db="EMBL/GenBank/DDBJ databases">
        <title>Genome and evolution of the arbuscular mycorrhizal fungus Diversispora epigaea (formerly Glomus versiforme) and its bacterial endosymbionts.</title>
        <authorList>
            <person name="Sun X."/>
            <person name="Fei Z."/>
            <person name="Harrison M."/>
        </authorList>
    </citation>
    <scope>NUCLEOTIDE SEQUENCE [LARGE SCALE GENOMIC DNA]</scope>
    <source>
        <strain evidence="1 2">IT104</strain>
    </source>
</reference>
<dbReference type="OrthoDB" id="2406482at2759"/>
<dbReference type="Proteomes" id="UP000266861">
    <property type="component" value="Unassembled WGS sequence"/>
</dbReference>
<sequence length="93" mass="10688">MAIENVDNDDFGDEKKNYNNLLNNGTASLQENLKTIHSNKFIVENKENKKPTLMKKVNLPSNPMHALEQLRVWAQLEEAENSFSKIFLVSELL</sequence>
<name>A0A397GMI7_9GLOM</name>
<proteinExistence type="predicted"/>
<dbReference type="EMBL" id="PQFF01000407">
    <property type="protein sequence ID" value="RHZ52095.1"/>
    <property type="molecule type" value="Genomic_DNA"/>
</dbReference>
<gene>
    <name evidence="1" type="ORF">Glove_465g60</name>
</gene>
<evidence type="ECO:0000313" key="2">
    <source>
        <dbReference type="Proteomes" id="UP000266861"/>
    </source>
</evidence>
<comment type="caution">
    <text evidence="1">The sequence shown here is derived from an EMBL/GenBank/DDBJ whole genome shotgun (WGS) entry which is preliminary data.</text>
</comment>
<protein>
    <submittedName>
        <fullName evidence="1">Uncharacterized protein</fullName>
    </submittedName>
</protein>
<dbReference type="AlphaFoldDB" id="A0A397GMI7"/>